<accession>A0A178LVY2</accession>
<dbReference type="Pfam" id="PF02775">
    <property type="entry name" value="TPP_enzyme_C"/>
    <property type="match status" value="1"/>
</dbReference>
<dbReference type="Proteomes" id="UP000078396">
    <property type="component" value="Unassembled WGS sequence"/>
</dbReference>
<protein>
    <recommendedName>
        <fullName evidence="3">Thiamine pyrophosphate enzyme TPP-binding domain-containing protein</fullName>
    </recommendedName>
</protein>
<evidence type="ECO:0000256" key="2">
    <source>
        <dbReference type="ARBA" id="ARBA00023239"/>
    </source>
</evidence>
<evidence type="ECO:0000259" key="3">
    <source>
        <dbReference type="Pfam" id="PF02775"/>
    </source>
</evidence>
<dbReference type="AlphaFoldDB" id="A0A178LVY2"/>
<reference evidence="4 5" key="1">
    <citation type="submission" date="2016-04" db="EMBL/GenBank/DDBJ databases">
        <title>Draft Genome Sequences of Staphylococcus capitis Strain H36, S. capitis Strain H65, S. cohnii Strain H62, S. hominis Strain H69, Mycobacterium iranicum Strain H39, Plantibacter sp. Strain H53, Pseudomonas oryzihabitans Strain H72, and Microbacterium sp. Strain H83, isolated from residential settings.</title>
        <authorList>
            <person name="Lymperopoulou D."/>
            <person name="Adams R.I."/>
            <person name="Lindow S."/>
            <person name="Coil D.A."/>
            <person name="Jospin G."/>
            <person name="Eisen J.A."/>
        </authorList>
    </citation>
    <scope>NUCLEOTIDE SEQUENCE [LARGE SCALE GENOMIC DNA]</scope>
    <source>
        <strain evidence="4 5">H39</strain>
    </source>
</reference>
<comment type="caution">
    <text evidence="4">The sequence shown here is derived from an EMBL/GenBank/DDBJ whole genome shotgun (WGS) entry which is preliminary data.</text>
</comment>
<keyword evidence="2" id="KW-0456">Lyase</keyword>
<dbReference type="SUPFAM" id="SSF52518">
    <property type="entry name" value="Thiamin diphosphate-binding fold (THDP-binding)"/>
    <property type="match status" value="1"/>
</dbReference>
<dbReference type="InterPro" id="IPR011766">
    <property type="entry name" value="TPP_enzyme_TPP-bd"/>
</dbReference>
<dbReference type="GO" id="GO:0016831">
    <property type="term" value="F:carboxy-lyase activity"/>
    <property type="evidence" value="ECO:0007669"/>
    <property type="project" value="UniProtKB-KW"/>
</dbReference>
<dbReference type="PANTHER" id="PTHR42818:SF1">
    <property type="entry name" value="SULFOPYRUVATE DECARBOXYLASE"/>
    <property type="match status" value="1"/>
</dbReference>
<evidence type="ECO:0000256" key="1">
    <source>
        <dbReference type="ARBA" id="ARBA00022793"/>
    </source>
</evidence>
<dbReference type="InterPro" id="IPR029061">
    <property type="entry name" value="THDP-binding"/>
</dbReference>
<evidence type="ECO:0000313" key="4">
    <source>
        <dbReference type="EMBL" id="OAN37500.1"/>
    </source>
</evidence>
<proteinExistence type="predicted"/>
<sequence length="204" mass="22417">MKLANAFKWMNEYRTDQVVVTPAGSGTRAWYEASKDVENTFYLNASMGLVSMFSAGLAMNAPDAHVWGIAGDGGVLMNPGAFVTEAEFLLPNMKHIIIWNKLFHASGRVRLGNSGEVDFRKVAEGFGVPSERCFVLSSEEDLESNKHGFSKEFGYALIVLEIQLDLESGGMGNKPHLDGPESKYVFGRAREKALGVKIFDKQGM</sequence>
<dbReference type="PANTHER" id="PTHR42818">
    <property type="entry name" value="SULFOPYRUVATE DECARBOXYLASE SUBUNIT ALPHA"/>
    <property type="match status" value="1"/>
</dbReference>
<dbReference type="EMBL" id="LWCS01000027">
    <property type="protein sequence ID" value="OAN37500.1"/>
    <property type="molecule type" value="Genomic_DNA"/>
</dbReference>
<keyword evidence="1" id="KW-0210">Decarboxylase</keyword>
<dbReference type="OrthoDB" id="9785953at2"/>
<dbReference type="GO" id="GO:0000287">
    <property type="term" value="F:magnesium ion binding"/>
    <property type="evidence" value="ECO:0007669"/>
    <property type="project" value="UniProtKB-ARBA"/>
</dbReference>
<name>A0A178LVY2_MYCIR</name>
<evidence type="ECO:0000313" key="5">
    <source>
        <dbReference type="Proteomes" id="UP000078396"/>
    </source>
</evidence>
<gene>
    <name evidence="4" type="ORF">A4X20_22465</name>
</gene>
<feature type="domain" description="Thiamine pyrophosphate enzyme TPP-binding" evidence="3">
    <location>
        <begin position="43"/>
        <end position="145"/>
    </location>
</feature>
<organism evidence="4 5">
    <name type="scientific">Mycolicibacterium iranicum</name>
    <name type="common">Mycobacterium iranicum</name>
    <dbReference type="NCBI Taxonomy" id="912594"/>
    <lineage>
        <taxon>Bacteria</taxon>
        <taxon>Bacillati</taxon>
        <taxon>Actinomycetota</taxon>
        <taxon>Actinomycetes</taxon>
        <taxon>Mycobacteriales</taxon>
        <taxon>Mycobacteriaceae</taxon>
        <taxon>Mycolicibacterium</taxon>
    </lineage>
</organism>
<dbReference type="InterPro" id="IPR051818">
    <property type="entry name" value="TPP_dependent_decarboxylase"/>
</dbReference>
<dbReference type="RefSeq" id="WP_064282555.1">
    <property type="nucleotide sequence ID" value="NZ_LWCS01000027.1"/>
</dbReference>
<dbReference type="Gene3D" id="3.40.50.970">
    <property type="match status" value="1"/>
</dbReference>
<dbReference type="GO" id="GO:0030976">
    <property type="term" value="F:thiamine pyrophosphate binding"/>
    <property type="evidence" value="ECO:0007669"/>
    <property type="project" value="InterPro"/>
</dbReference>